<dbReference type="HOGENOM" id="CLU_039483_2_0_11"/>
<evidence type="ECO:0000259" key="8">
    <source>
        <dbReference type="PROSITE" id="PS51012"/>
    </source>
</evidence>
<proteinExistence type="inferred from homology"/>
<evidence type="ECO:0000313" key="10">
    <source>
        <dbReference type="Proteomes" id="UP000004705"/>
    </source>
</evidence>
<name>H8GD58_9PSEU</name>
<feature type="transmembrane region" description="Helical" evidence="6">
    <location>
        <begin position="201"/>
        <end position="223"/>
    </location>
</feature>
<evidence type="ECO:0000256" key="3">
    <source>
        <dbReference type="ARBA" id="ARBA00022989"/>
    </source>
</evidence>
<dbReference type="PIRSF" id="PIRSF006648">
    <property type="entry name" value="DrrB"/>
    <property type="match status" value="1"/>
</dbReference>
<dbReference type="InterPro" id="IPR000412">
    <property type="entry name" value="ABC_2_transport"/>
</dbReference>
<feature type="region of interest" description="Disordered" evidence="7">
    <location>
        <begin position="1"/>
        <end position="23"/>
    </location>
</feature>
<dbReference type="InterPro" id="IPR047817">
    <property type="entry name" value="ABC2_TM_bact-type"/>
</dbReference>
<keyword evidence="2 6" id="KW-0812">Transmembrane</keyword>
<evidence type="ECO:0000313" key="9">
    <source>
        <dbReference type="EMBL" id="EHY88847.1"/>
    </source>
</evidence>
<dbReference type="PANTHER" id="PTHR43229">
    <property type="entry name" value="NODULATION PROTEIN J"/>
    <property type="match status" value="1"/>
</dbReference>
<dbReference type="InterPro" id="IPR051784">
    <property type="entry name" value="Nod_factor_ABC_transporter"/>
</dbReference>
<comment type="similarity">
    <text evidence="6">Belongs to the ABC-2 integral membrane protein family.</text>
</comment>
<evidence type="ECO:0000256" key="7">
    <source>
        <dbReference type="SAM" id="MobiDB-lite"/>
    </source>
</evidence>
<evidence type="ECO:0000256" key="2">
    <source>
        <dbReference type="ARBA" id="ARBA00022692"/>
    </source>
</evidence>
<feature type="transmembrane region" description="Helical" evidence="6">
    <location>
        <begin position="54"/>
        <end position="79"/>
    </location>
</feature>
<feature type="domain" description="ABC transmembrane type-2" evidence="8">
    <location>
        <begin position="52"/>
        <end position="284"/>
    </location>
</feature>
<dbReference type="PANTHER" id="PTHR43229:SF2">
    <property type="entry name" value="NODULATION PROTEIN J"/>
    <property type="match status" value="1"/>
</dbReference>
<feature type="transmembrane region" description="Helical" evidence="6">
    <location>
        <begin position="127"/>
        <end position="154"/>
    </location>
</feature>
<dbReference type="RefSeq" id="WP_005440927.1">
    <property type="nucleotide sequence ID" value="NZ_CM001466.1"/>
</dbReference>
<dbReference type="Pfam" id="PF01061">
    <property type="entry name" value="ABC2_membrane"/>
    <property type="match status" value="1"/>
</dbReference>
<evidence type="ECO:0000256" key="6">
    <source>
        <dbReference type="RuleBase" id="RU361157"/>
    </source>
</evidence>
<keyword evidence="6" id="KW-0813">Transport</keyword>
<feature type="transmembrane region" description="Helical" evidence="6">
    <location>
        <begin position="259"/>
        <end position="278"/>
    </location>
</feature>
<feature type="transmembrane region" description="Helical" evidence="6">
    <location>
        <begin position="85"/>
        <end position="106"/>
    </location>
</feature>
<feature type="transmembrane region" description="Helical" evidence="6">
    <location>
        <begin position="166"/>
        <end position="189"/>
    </location>
</feature>
<keyword evidence="4 6" id="KW-0472">Membrane</keyword>
<dbReference type="GO" id="GO:0046677">
    <property type="term" value="P:response to antibiotic"/>
    <property type="evidence" value="ECO:0007669"/>
    <property type="project" value="UniProtKB-KW"/>
</dbReference>
<comment type="subcellular location">
    <subcellularLocation>
        <location evidence="6">Cell membrane</location>
        <topology evidence="6">Multi-pass membrane protein</topology>
    </subcellularLocation>
    <subcellularLocation>
        <location evidence="1">Membrane</location>
        <topology evidence="1">Multi-pass membrane protein</topology>
    </subcellularLocation>
</comment>
<evidence type="ECO:0000256" key="5">
    <source>
        <dbReference type="ARBA" id="ARBA00023251"/>
    </source>
</evidence>
<gene>
    <name evidence="9" type="ORF">SacazDRAFT_01929</name>
</gene>
<keyword evidence="10" id="KW-1185">Reference proteome</keyword>
<dbReference type="AlphaFoldDB" id="H8GD58"/>
<dbReference type="EMBL" id="CM001466">
    <property type="protein sequence ID" value="EHY88847.1"/>
    <property type="molecule type" value="Genomic_DNA"/>
</dbReference>
<sequence length="286" mass="30522">MTVPMASSALSPSSAPRPAEPPATTVSRLRWAVVDAWTMTRRDLAHWTNQPGMLVANLLFSVMVLLMFGLLFGGAMAVPGDYWEFLVPGVLALTMVFGIESTFTAVNTDLARGVTDRFRSLPMAGSAVVVGRASADLLSSVVTLAALTATGLAAGWQPHGGLAPTLAAFGLLLLLRLAMLWVGIYLGLVARGPESVMALQILVWPVGFLSNAFVSPATMPGWLGALAEWNPLSATVAATRDLFGNPGWTSDSWVATHPVLPALVWPVLLIAVFFPLSIRRYRRLSR</sequence>
<accession>H8GD58</accession>
<protein>
    <recommendedName>
        <fullName evidence="6">Transport permease protein</fullName>
    </recommendedName>
</protein>
<dbReference type="InterPro" id="IPR013525">
    <property type="entry name" value="ABC2_TM"/>
</dbReference>
<feature type="compositionally biased region" description="Low complexity" evidence="7">
    <location>
        <begin position="1"/>
        <end position="17"/>
    </location>
</feature>
<reference evidence="9 10" key="1">
    <citation type="journal article" date="2012" name="Stand. Genomic Sci.">
        <title>Genome sequence of the soil bacterium Saccharomonospora azurea type strain (NA-128(T)).</title>
        <authorList>
            <person name="Klenk H.P."/>
            <person name="Held B."/>
            <person name="Lucas S."/>
            <person name="Lapidus A."/>
            <person name="Copeland A."/>
            <person name="Hammon N."/>
            <person name="Pitluck S."/>
            <person name="Goodwin L.A."/>
            <person name="Han C."/>
            <person name="Tapia R."/>
            <person name="Brambilla E.M."/>
            <person name="Potter G."/>
            <person name="Land M."/>
            <person name="Ivanova N."/>
            <person name="Rohde M."/>
            <person name="Goker M."/>
            <person name="Detter J.C."/>
            <person name="Kyrpides N.C."/>
            <person name="Woyke T."/>
        </authorList>
    </citation>
    <scope>NUCLEOTIDE SEQUENCE [LARGE SCALE GENOMIC DNA]</scope>
    <source>
        <strain evidence="9 10">NA-128</strain>
    </source>
</reference>
<keyword evidence="6" id="KW-1003">Cell membrane</keyword>
<dbReference type="OrthoDB" id="3370990at2"/>
<evidence type="ECO:0000256" key="1">
    <source>
        <dbReference type="ARBA" id="ARBA00004141"/>
    </source>
</evidence>
<organism evidence="9 10">
    <name type="scientific">Saccharomonospora azurea NA-128</name>
    <dbReference type="NCBI Taxonomy" id="882081"/>
    <lineage>
        <taxon>Bacteria</taxon>
        <taxon>Bacillati</taxon>
        <taxon>Actinomycetota</taxon>
        <taxon>Actinomycetes</taxon>
        <taxon>Pseudonocardiales</taxon>
        <taxon>Pseudonocardiaceae</taxon>
        <taxon>Saccharomonospora</taxon>
    </lineage>
</organism>
<dbReference type="GO" id="GO:0043190">
    <property type="term" value="C:ATP-binding cassette (ABC) transporter complex"/>
    <property type="evidence" value="ECO:0007669"/>
    <property type="project" value="InterPro"/>
</dbReference>
<keyword evidence="5" id="KW-0046">Antibiotic resistance</keyword>
<dbReference type="PROSITE" id="PS51012">
    <property type="entry name" value="ABC_TM2"/>
    <property type="match status" value="1"/>
</dbReference>
<keyword evidence="3 6" id="KW-1133">Transmembrane helix</keyword>
<evidence type="ECO:0000256" key="4">
    <source>
        <dbReference type="ARBA" id="ARBA00023136"/>
    </source>
</evidence>
<dbReference type="Proteomes" id="UP000004705">
    <property type="component" value="Chromosome"/>
</dbReference>
<dbReference type="GO" id="GO:0140359">
    <property type="term" value="F:ABC-type transporter activity"/>
    <property type="evidence" value="ECO:0007669"/>
    <property type="project" value="InterPro"/>
</dbReference>